<gene>
    <name evidence="1" type="ORF">UFOPK2342_00908</name>
    <name evidence="2" type="ORF">UFOPK2423_01465</name>
    <name evidence="3" type="ORF">UFOPK4367_00581</name>
</gene>
<evidence type="ECO:0000313" key="1">
    <source>
        <dbReference type="EMBL" id="CAB4677760.1"/>
    </source>
</evidence>
<protein>
    <submittedName>
        <fullName evidence="3">Unannotated protein</fullName>
    </submittedName>
</protein>
<evidence type="ECO:0000313" key="2">
    <source>
        <dbReference type="EMBL" id="CAB4706399.1"/>
    </source>
</evidence>
<proteinExistence type="predicted"/>
<dbReference type="EMBL" id="CAEZXN010000047">
    <property type="protein sequence ID" value="CAB4706399.1"/>
    <property type="molecule type" value="Genomic_DNA"/>
</dbReference>
<name>A0A6J7VA56_9ZZZZ</name>
<dbReference type="EMBL" id="CAEZXB010000015">
    <property type="protein sequence ID" value="CAB4677760.1"/>
    <property type="molecule type" value="Genomic_DNA"/>
</dbReference>
<accession>A0A6J7VA56</accession>
<sequence length="79" mass="8109">MAPRLRGIADNSFDGGIVGDVGMYKSGATLLGSGRAGLFIDLNDEHFGAVSHERASHGLSKEGAASGDNCGLSREWMGG</sequence>
<organism evidence="3">
    <name type="scientific">freshwater metagenome</name>
    <dbReference type="NCBI Taxonomy" id="449393"/>
    <lineage>
        <taxon>unclassified sequences</taxon>
        <taxon>metagenomes</taxon>
        <taxon>ecological metagenomes</taxon>
    </lineage>
</organism>
<dbReference type="EMBL" id="CAFBRC010000028">
    <property type="protein sequence ID" value="CAB5074382.1"/>
    <property type="molecule type" value="Genomic_DNA"/>
</dbReference>
<dbReference type="AlphaFoldDB" id="A0A6J7VA56"/>
<reference evidence="3" key="1">
    <citation type="submission" date="2020-05" db="EMBL/GenBank/DDBJ databases">
        <authorList>
            <person name="Chiriac C."/>
            <person name="Salcher M."/>
            <person name="Ghai R."/>
            <person name="Kavagutti S V."/>
        </authorList>
    </citation>
    <scope>NUCLEOTIDE SEQUENCE</scope>
</reference>
<evidence type="ECO:0000313" key="3">
    <source>
        <dbReference type="EMBL" id="CAB5074382.1"/>
    </source>
</evidence>